<dbReference type="GO" id="GO:0008270">
    <property type="term" value="F:zinc ion binding"/>
    <property type="evidence" value="ECO:0007669"/>
    <property type="project" value="UniProtKB-KW"/>
</dbReference>
<dbReference type="InterPro" id="IPR001841">
    <property type="entry name" value="Znf_RING"/>
</dbReference>
<keyword evidence="3" id="KW-0862">Zinc</keyword>
<dbReference type="Proteomes" id="UP000694427">
    <property type="component" value="Unplaced"/>
</dbReference>
<keyword evidence="5" id="KW-0175">Coiled coil</keyword>
<evidence type="ECO:0000256" key="5">
    <source>
        <dbReference type="SAM" id="Coils"/>
    </source>
</evidence>
<evidence type="ECO:0000313" key="8">
    <source>
        <dbReference type="Proteomes" id="UP000694427"/>
    </source>
</evidence>
<dbReference type="PROSITE" id="PS00518">
    <property type="entry name" value="ZF_RING_1"/>
    <property type="match status" value="1"/>
</dbReference>
<dbReference type="AlphaFoldDB" id="A0A8C1P6U9"/>
<evidence type="ECO:0000256" key="3">
    <source>
        <dbReference type="ARBA" id="ARBA00022833"/>
    </source>
</evidence>
<sequence length="313" mass="35716">MAEASISWAEDQFCCPVCLDLLKDPVTIPCAHSYCMRCITDYWDQEDWKGIYRCPQCRKTFTPRPVLGKNVVFAEMVEKLKTMRLQSAPVPATPAAPAVHRTGSGDVQCDSCTGIKQKAVKSCLECRSSYCQNHLEQHESLFRGNKHNLMDATGQLQDMMCPLHGKMLEIYCPVEDSERIFTELICSIEKRRTEVKQLIRDQEQAAVKQAEQRLARLELELDDLRWKETELKQLSNTDDHIHFLQSCPSVSLSGSTDSFTVSSRPNFDEFVKSVSQLRDKLQQFCTAEIERLSVLIGDDLTRGSFQNHIRSLE</sequence>
<dbReference type="PANTHER" id="PTHR25465:SF5">
    <property type="entry name" value="E3 UBIQUITIN_ISG15 LIGASE TRIM25-RELATED"/>
    <property type="match status" value="1"/>
</dbReference>
<dbReference type="PROSITE" id="PS50089">
    <property type="entry name" value="ZF_RING_2"/>
    <property type="match status" value="1"/>
</dbReference>
<dbReference type="InterPro" id="IPR058030">
    <property type="entry name" value="TRIM8/14/16/25/29/45/65_CC"/>
</dbReference>
<feature type="coiled-coil region" evidence="5">
    <location>
        <begin position="200"/>
        <end position="234"/>
    </location>
</feature>
<evidence type="ECO:0000256" key="2">
    <source>
        <dbReference type="ARBA" id="ARBA00022771"/>
    </source>
</evidence>
<dbReference type="Gene3D" id="4.10.830.40">
    <property type="match status" value="1"/>
</dbReference>
<organism evidence="7 8">
    <name type="scientific">Cyprinus carpio</name>
    <name type="common">Common carp</name>
    <dbReference type="NCBI Taxonomy" id="7962"/>
    <lineage>
        <taxon>Eukaryota</taxon>
        <taxon>Metazoa</taxon>
        <taxon>Chordata</taxon>
        <taxon>Craniata</taxon>
        <taxon>Vertebrata</taxon>
        <taxon>Euteleostomi</taxon>
        <taxon>Actinopterygii</taxon>
        <taxon>Neopterygii</taxon>
        <taxon>Teleostei</taxon>
        <taxon>Ostariophysi</taxon>
        <taxon>Cypriniformes</taxon>
        <taxon>Cyprinidae</taxon>
        <taxon>Cyprininae</taxon>
        <taxon>Cyprinus</taxon>
    </lineage>
</organism>
<dbReference type="InterPro" id="IPR017907">
    <property type="entry name" value="Znf_RING_CS"/>
</dbReference>
<keyword evidence="1" id="KW-0479">Metal-binding</keyword>
<accession>A0A8C1P6U9</accession>
<reference evidence="7" key="2">
    <citation type="submission" date="2025-09" db="UniProtKB">
        <authorList>
            <consortium name="Ensembl"/>
        </authorList>
    </citation>
    <scope>IDENTIFICATION</scope>
</reference>
<dbReference type="InterPro" id="IPR013083">
    <property type="entry name" value="Znf_RING/FYVE/PHD"/>
</dbReference>
<feature type="domain" description="RING-type" evidence="6">
    <location>
        <begin position="15"/>
        <end position="58"/>
    </location>
</feature>
<name>A0A8C1P6U9_CYPCA</name>
<dbReference type="SMART" id="SM00184">
    <property type="entry name" value="RING"/>
    <property type="match status" value="1"/>
</dbReference>
<proteinExistence type="predicted"/>
<dbReference type="Gene3D" id="3.30.40.10">
    <property type="entry name" value="Zinc/RING finger domain, C3HC4 (zinc finger)"/>
    <property type="match status" value="1"/>
</dbReference>
<dbReference type="SUPFAM" id="SSF57850">
    <property type="entry name" value="RING/U-box"/>
    <property type="match status" value="1"/>
</dbReference>
<dbReference type="InterPro" id="IPR051051">
    <property type="entry name" value="E3_ubiq-ligase_TRIM/RNF"/>
</dbReference>
<keyword evidence="2 4" id="KW-0863">Zinc-finger</keyword>
<evidence type="ECO:0000256" key="1">
    <source>
        <dbReference type="ARBA" id="ARBA00022723"/>
    </source>
</evidence>
<protein>
    <recommendedName>
        <fullName evidence="6">RING-type domain-containing protein</fullName>
    </recommendedName>
</protein>
<evidence type="ECO:0000256" key="4">
    <source>
        <dbReference type="PROSITE-ProRule" id="PRU00175"/>
    </source>
</evidence>
<evidence type="ECO:0000259" key="6">
    <source>
        <dbReference type="PROSITE" id="PS50089"/>
    </source>
</evidence>
<keyword evidence="8" id="KW-1185">Reference proteome</keyword>
<dbReference type="Pfam" id="PF15227">
    <property type="entry name" value="zf-C3HC4_4"/>
    <property type="match status" value="1"/>
</dbReference>
<dbReference type="Ensembl" id="ENSCCRT00010112383.1">
    <property type="protein sequence ID" value="ENSCCRP00010101171.1"/>
    <property type="gene ID" value="ENSCCRG00010044499.1"/>
</dbReference>
<dbReference type="Gene3D" id="3.30.160.60">
    <property type="entry name" value="Classic Zinc Finger"/>
    <property type="match status" value="1"/>
</dbReference>
<dbReference type="PANTHER" id="PTHR25465">
    <property type="entry name" value="B-BOX DOMAIN CONTAINING"/>
    <property type="match status" value="1"/>
</dbReference>
<evidence type="ECO:0000313" key="7">
    <source>
        <dbReference type="Ensembl" id="ENSCCRP00010101171.1"/>
    </source>
</evidence>
<dbReference type="Pfam" id="PF25600">
    <property type="entry name" value="TRIM_CC"/>
    <property type="match status" value="1"/>
</dbReference>
<reference evidence="7" key="1">
    <citation type="submission" date="2025-08" db="UniProtKB">
        <authorList>
            <consortium name="Ensembl"/>
        </authorList>
    </citation>
    <scope>IDENTIFICATION</scope>
</reference>